<dbReference type="GO" id="GO:0005525">
    <property type="term" value="F:GTP binding"/>
    <property type="evidence" value="ECO:0007669"/>
    <property type="project" value="InterPro"/>
</dbReference>
<dbReference type="GO" id="GO:0005874">
    <property type="term" value="C:microtubule"/>
    <property type="evidence" value="ECO:0007669"/>
    <property type="project" value="InterPro"/>
</dbReference>
<feature type="transmembrane region" description="Helical" evidence="2">
    <location>
        <begin position="86"/>
        <end position="108"/>
    </location>
</feature>
<comment type="caution">
    <text evidence="3">The sequence shown here is derived from an EMBL/GenBank/DDBJ whole genome shotgun (WGS) entry which is preliminary data.</text>
</comment>
<feature type="transmembrane region" description="Helical" evidence="2">
    <location>
        <begin position="382"/>
        <end position="408"/>
    </location>
</feature>
<accession>A0A820QHQ8</accession>
<feature type="transmembrane region" description="Helical" evidence="2">
    <location>
        <begin position="343"/>
        <end position="370"/>
    </location>
</feature>
<keyword evidence="2" id="KW-0472">Membrane</keyword>
<protein>
    <submittedName>
        <fullName evidence="3">Uncharacterized protein</fullName>
    </submittedName>
</protein>
<dbReference type="Proteomes" id="UP000663862">
    <property type="component" value="Unassembled WGS sequence"/>
</dbReference>
<reference evidence="3" key="1">
    <citation type="submission" date="2021-02" db="EMBL/GenBank/DDBJ databases">
        <authorList>
            <person name="Nowell W R."/>
        </authorList>
    </citation>
    <scope>NUCLEOTIDE SEQUENCE</scope>
</reference>
<gene>
    <name evidence="3" type="ORF">TSG867_LOCUS14591</name>
</gene>
<dbReference type="PROSITE" id="PS00227">
    <property type="entry name" value="TUBULIN"/>
    <property type="match status" value="1"/>
</dbReference>
<feature type="transmembrane region" description="Helical" evidence="2">
    <location>
        <begin position="6"/>
        <end position="30"/>
    </location>
</feature>
<keyword evidence="2" id="KW-1133">Transmembrane helix</keyword>
<dbReference type="AlphaFoldDB" id="A0A820QHQ8"/>
<dbReference type="InterPro" id="IPR017975">
    <property type="entry name" value="Tubulin_CS"/>
</dbReference>
<organism evidence="3 4">
    <name type="scientific">Rotaria socialis</name>
    <dbReference type="NCBI Taxonomy" id="392032"/>
    <lineage>
        <taxon>Eukaryota</taxon>
        <taxon>Metazoa</taxon>
        <taxon>Spiralia</taxon>
        <taxon>Gnathifera</taxon>
        <taxon>Rotifera</taxon>
        <taxon>Eurotatoria</taxon>
        <taxon>Bdelloidea</taxon>
        <taxon>Philodinida</taxon>
        <taxon>Philodinidae</taxon>
        <taxon>Rotaria</taxon>
    </lineage>
</organism>
<sequence>MSMRKVIIICLILTTIIVPLTQLSFGFYYIESIELCPLQHDIMLLMAIGGAFEAIFFSAAFGFVYSITPAKYKIGEKKESNRISQYLIGAIMCIFGVAATIFFILLQIRHIQIGMLLRSPSQSDEDTYVSTSPLMLNEIYQNDVHVEMIDNESSTSNLLCESTEAKLMALTDTNDEQSKLLVKLVVAALQYSSPQFSGQWEAQFNVLKDMRRLMKEIQKDKAMYKKMAADFMKIVETFQTTMLNFQQQAIELHNQLEEVNIQFNMFVEIFLNVEERPLSDVNTESNMNLCNEILQNLSDTKALSTNTSPELTAVYSEISDFITERVEPAKNKAIEQQQRTRNIIGTAVAGGTGAGLGALVTGGLVAAPILGGVGIFTLGTIAFPPAAIIVGGVAIGLVGIGAIGYGISKLLQKYRKHRTTATMYLERLLELCQAMQTAVWNMKQQSNELAINADNFSHQVKCFRYGMHGDESRRAYQQVCRRAKQTNEDLMKILKSIIDFKLEPIVEIQKSLSNVTRQAICE</sequence>
<evidence type="ECO:0000256" key="2">
    <source>
        <dbReference type="SAM" id="Phobius"/>
    </source>
</evidence>
<dbReference type="GO" id="GO:0007017">
    <property type="term" value="P:microtubule-based process"/>
    <property type="evidence" value="ECO:0007669"/>
    <property type="project" value="InterPro"/>
</dbReference>
<evidence type="ECO:0000313" key="3">
    <source>
        <dbReference type="EMBL" id="CAF4421801.1"/>
    </source>
</evidence>
<name>A0A820QHQ8_9BILA</name>
<evidence type="ECO:0000313" key="4">
    <source>
        <dbReference type="Proteomes" id="UP000663862"/>
    </source>
</evidence>
<proteinExistence type="predicted"/>
<keyword evidence="1" id="KW-0175">Coiled coil</keyword>
<keyword evidence="2" id="KW-0812">Transmembrane</keyword>
<evidence type="ECO:0000256" key="1">
    <source>
        <dbReference type="SAM" id="Coils"/>
    </source>
</evidence>
<feature type="coiled-coil region" evidence="1">
    <location>
        <begin position="207"/>
        <end position="262"/>
    </location>
</feature>
<feature type="transmembrane region" description="Helical" evidence="2">
    <location>
        <begin position="42"/>
        <end position="66"/>
    </location>
</feature>
<dbReference type="EMBL" id="CAJOBQ010000819">
    <property type="protein sequence ID" value="CAF4421801.1"/>
    <property type="molecule type" value="Genomic_DNA"/>
</dbReference>